<gene>
    <name evidence="2" type="ORF">Bathy03g02860</name>
</gene>
<name>K8ECN5_9CHLO</name>
<dbReference type="SUPFAM" id="SSF50978">
    <property type="entry name" value="WD40 repeat-like"/>
    <property type="match status" value="1"/>
</dbReference>
<feature type="region of interest" description="Disordered" evidence="1">
    <location>
        <begin position="1"/>
        <end position="36"/>
    </location>
</feature>
<dbReference type="AlphaFoldDB" id="K8ECN5"/>
<evidence type="ECO:0000256" key="1">
    <source>
        <dbReference type="SAM" id="MobiDB-lite"/>
    </source>
</evidence>
<dbReference type="InterPro" id="IPR036322">
    <property type="entry name" value="WD40_repeat_dom_sf"/>
</dbReference>
<dbReference type="GeneID" id="19016823"/>
<sequence>MSPPFPLPGVRAEDRSSQRQEEHKGEQLHPGKKRNLDALLMMQKRKKKRLVERVGEEECLSFNDDEEVLNDGVVVERSDDNAKFEKEEERRRRRERSEKKSLVLKRWAKLAEDLVLLRRRRSGRRSEDNEEEKDEEKMNGTGEARFERLMRVAYAYRCSVKQKNERRRRRGCGGYGVSERGLLAQRRAMHNTVLHGIAERSIHLADSAGAEDDTEEENGRMFNAALARQFQEFMQVRGVVPTIELPEGDEAVQEKITLAKEYARREGATMRATSRMWLPRDQTAQWTGSVENVFSCVEFDRFSGGRFLACGGGGGTVSVHRTSDMNQKTSDGDGSSLLSSIYAPVYKKFVADPVDGISWVKEGVLATVSKRSDRITFHDVERGLMGTSAPTAPTGSSAAALAVTSTATTTTTTVSSRAMPTLTQSPSPRFLAYSQGLVVSPVYNVTHPSDIRDTLGITSIASCDDGNRLFAATGVGSVFTFDLRQRVDHTRPVAIFSAPTTGNLNCVNVTKDGQLVCAASSSGRVVLWDARKAVSTHATDHRGFTGIKPDKEMCSWSVSNMFSKIHGRSFASKSEVYWVDFDPKDYSRVAFHCSNGRTGVIDMKQNNHATSSLGVITHAHCPPNPWTSTAPTRITRDEAERFIGAEGAWAYLNGDSAGMATQTETEGAISSQIAKWNGRDKRTCSWSTDGQKLIVPNVNDSGILILDVMANNPKSYQWIDDGTVTRESTTVKLWNENDDDAHIDEEEGANEEREDEEDEYYPGYGHKPIAPSLSDQETILSAVAVHPTCDFEYCAGGPNTLSYFRFATRSF</sequence>
<dbReference type="EMBL" id="FO082276">
    <property type="protein sequence ID" value="CCO15797.1"/>
    <property type="molecule type" value="Genomic_DNA"/>
</dbReference>
<dbReference type="InterPro" id="IPR001680">
    <property type="entry name" value="WD40_rpt"/>
</dbReference>
<reference evidence="2 3" key="1">
    <citation type="submission" date="2011-10" db="EMBL/GenBank/DDBJ databases">
        <authorList>
            <person name="Genoscope - CEA"/>
        </authorList>
    </citation>
    <scope>NUCLEOTIDE SEQUENCE [LARGE SCALE GENOMIC DNA]</scope>
    <source>
        <strain evidence="2 3">RCC 1105</strain>
    </source>
</reference>
<organism evidence="2 3">
    <name type="scientific">Bathycoccus prasinos</name>
    <dbReference type="NCBI Taxonomy" id="41875"/>
    <lineage>
        <taxon>Eukaryota</taxon>
        <taxon>Viridiplantae</taxon>
        <taxon>Chlorophyta</taxon>
        <taxon>Mamiellophyceae</taxon>
        <taxon>Mamiellales</taxon>
        <taxon>Bathycoccaceae</taxon>
        <taxon>Bathycoccus</taxon>
    </lineage>
</organism>
<evidence type="ECO:0000313" key="3">
    <source>
        <dbReference type="Proteomes" id="UP000198341"/>
    </source>
</evidence>
<feature type="compositionally biased region" description="Acidic residues" evidence="1">
    <location>
        <begin position="738"/>
        <end position="760"/>
    </location>
</feature>
<feature type="compositionally biased region" description="Basic and acidic residues" evidence="1">
    <location>
        <begin position="11"/>
        <end position="29"/>
    </location>
</feature>
<feature type="region of interest" description="Disordered" evidence="1">
    <location>
        <begin position="738"/>
        <end position="764"/>
    </location>
</feature>
<accession>K8ECN5</accession>
<dbReference type="Gene3D" id="2.130.10.10">
    <property type="entry name" value="YVTN repeat-like/Quinoprotein amine dehydrogenase"/>
    <property type="match status" value="1"/>
</dbReference>
<dbReference type="OrthoDB" id="512800at2759"/>
<feature type="region of interest" description="Disordered" evidence="1">
    <location>
        <begin position="122"/>
        <end position="142"/>
    </location>
</feature>
<dbReference type="STRING" id="41875.K8ECN5"/>
<evidence type="ECO:0000313" key="2">
    <source>
        <dbReference type="EMBL" id="CCO15797.1"/>
    </source>
</evidence>
<dbReference type="InterPro" id="IPR015943">
    <property type="entry name" value="WD40/YVTN_repeat-like_dom_sf"/>
</dbReference>
<dbReference type="RefSeq" id="XP_007514360.1">
    <property type="nucleotide sequence ID" value="XM_007514298.1"/>
</dbReference>
<dbReference type="SMART" id="SM00320">
    <property type="entry name" value="WD40"/>
    <property type="match status" value="3"/>
</dbReference>
<proteinExistence type="predicted"/>
<dbReference type="KEGG" id="bpg:Bathy03g02860"/>
<protein>
    <submittedName>
        <fullName evidence="2">Uncharacterized protein</fullName>
    </submittedName>
</protein>
<keyword evidence="3" id="KW-1185">Reference proteome</keyword>
<dbReference type="Proteomes" id="UP000198341">
    <property type="component" value="Chromosome 3"/>
</dbReference>